<dbReference type="AlphaFoldDB" id="A0A1C3HNI4"/>
<name>A0A1C3HNI4_SERMA</name>
<dbReference type="RefSeq" id="WP_172690008.1">
    <property type="nucleotide sequence ID" value="NZ_LT575492.1"/>
</dbReference>
<feature type="domain" description="Type-F conjugative transfer system protein TraW N-terminal" evidence="2">
    <location>
        <begin position="4"/>
        <end position="30"/>
    </location>
</feature>
<dbReference type="EMBL" id="LT575492">
    <property type="protein sequence ID" value="SAY46588.1"/>
    <property type="molecule type" value="Genomic_DNA"/>
</dbReference>
<gene>
    <name evidence="3" type="ORF">PWN146_05357</name>
</gene>
<evidence type="ECO:0000313" key="3">
    <source>
        <dbReference type="EMBL" id="SAY46588.1"/>
    </source>
</evidence>
<dbReference type="NCBIfam" id="TIGR02743">
    <property type="entry name" value="TraW"/>
    <property type="match status" value="1"/>
</dbReference>
<evidence type="ECO:0000256" key="1">
    <source>
        <dbReference type="SAM" id="SignalP"/>
    </source>
</evidence>
<feature type="chain" id="PRO_5008675346" description="Type-F conjugative transfer system protein TraW N-terminal domain-containing protein" evidence="1">
    <location>
        <begin position="19"/>
        <end position="208"/>
    </location>
</feature>
<accession>A0A1C3HNI4</accession>
<evidence type="ECO:0000259" key="2">
    <source>
        <dbReference type="Pfam" id="PF12477"/>
    </source>
</evidence>
<proteinExistence type="predicted"/>
<protein>
    <recommendedName>
        <fullName evidence="2">Type-F conjugative transfer system protein TraW N-terminal domain-containing protein</fullName>
    </recommendedName>
</protein>
<feature type="signal peptide" evidence="1">
    <location>
        <begin position="1"/>
        <end position="18"/>
    </location>
</feature>
<dbReference type="InterPro" id="IPR025864">
    <property type="entry name" value="TraW_N_dom"/>
</dbReference>
<dbReference type="InterPro" id="IPR014114">
    <property type="entry name" value="TraW"/>
</dbReference>
<keyword evidence="1" id="KW-0732">Signal</keyword>
<reference evidence="3" key="1">
    <citation type="submission" date="2016-05" db="EMBL/GenBank/DDBJ databases">
        <authorList>
            <person name="Lavstsen T."/>
            <person name="Jespersen J.S."/>
        </authorList>
    </citation>
    <scope>NUCLEOTIDE SEQUENCE</scope>
    <source>
        <strain evidence="3">PWN146_assembly</strain>
    </source>
</reference>
<sequence>MRRVLVALCLALPSLTQAANLGTVGDIWPIREHDLLSVIRERLGEHFAGKTQERIQQELRDRVTDSVLNPAPIEGVRRAEARVVRTFDPSFVVQKDIADDKGNVFARKGQRVSPFDVLPTFNQTLVFIDGRDAAQLTWFRQRPRPGVMDKLILVGGNIKDSSDALDVRVYFDQGAVLVNKFGIRRVPAIVDQMPGKKTAAHHRSGRGR</sequence>
<organism evidence="3">
    <name type="scientific">Serratia marcescens</name>
    <dbReference type="NCBI Taxonomy" id="615"/>
    <lineage>
        <taxon>Bacteria</taxon>
        <taxon>Pseudomonadati</taxon>
        <taxon>Pseudomonadota</taxon>
        <taxon>Gammaproteobacteria</taxon>
        <taxon>Enterobacterales</taxon>
        <taxon>Yersiniaceae</taxon>
        <taxon>Serratia</taxon>
    </lineage>
</organism>
<dbReference type="Pfam" id="PF12477">
    <property type="entry name" value="TraW_N"/>
    <property type="match status" value="1"/>
</dbReference>